<dbReference type="EMBL" id="JAPDRQ010000252">
    <property type="protein sequence ID" value="KAJ9651508.1"/>
    <property type="molecule type" value="Genomic_DNA"/>
</dbReference>
<evidence type="ECO:0000313" key="1">
    <source>
        <dbReference type="EMBL" id="KAJ9651508.1"/>
    </source>
</evidence>
<dbReference type="Proteomes" id="UP001172386">
    <property type="component" value="Unassembled WGS sequence"/>
</dbReference>
<accession>A0ACC2ZV39</accession>
<reference evidence="1" key="1">
    <citation type="submission" date="2022-10" db="EMBL/GenBank/DDBJ databases">
        <title>Culturing micro-colonial fungi from biological soil crusts in the Mojave desert and describing Neophaeococcomyces mojavensis, and introducing the new genera and species Taxawa tesnikishii.</title>
        <authorList>
            <person name="Kurbessoian T."/>
            <person name="Stajich J.E."/>
        </authorList>
    </citation>
    <scope>NUCLEOTIDE SEQUENCE</scope>
    <source>
        <strain evidence="1">JES_112</strain>
    </source>
</reference>
<keyword evidence="2" id="KW-1185">Reference proteome</keyword>
<sequence length="258" mass="29232">MAIELTTSEHLMATFTSATILAIGAALALVVTYRLFFHPLSRIPGPFVARFTGLWRQKKYLDGKWHEEILRIHEKYGRVVRIAPNELSVVDEYAMKNLYGHSHNAPKTTWYSVWDPPDTAPQLFSELDKKSHAFLRRRVASAYSMTSLLKYEDYIQATLNLLFAKLKKHALRTGRVDMAIWANAFAFDVVGELGYGAQLGHLRTESDVGGIHKGIFNNFALLSNMGHIPGQAWILNGPVQWIIKPFGGKDPFADFRVW</sequence>
<organism evidence="1 2">
    <name type="scientific">Neophaeococcomyces mojaviensis</name>
    <dbReference type="NCBI Taxonomy" id="3383035"/>
    <lineage>
        <taxon>Eukaryota</taxon>
        <taxon>Fungi</taxon>
        <taxon>Dikarya</taxon>
        <taxon>Ascomycota</taxon>
        <taxon>Pezizomycotina</taxon>
        <taxon>Eurotiomycetes</taxon>
        <taxon>Chaetothyriomycetidae</taxon>
        <taxon>Chaetothyriales</taxon>
        <taxon>Chaetothyriales incertae sedis</taxon>
        <taxon>Neophaeococcomyces</taxon>
    </lineage>
</organism>
<protein>
    <submittedName>
        <fullName evidence="1">Uncharacterized protein</fullName>
    </submittedName>
</protein>
<gene>
    <name evidence="1" type="ORF">H2198_009205</name>
</gene>
<proteinExistence type="predicted"/>
<name>A0ACC2ZV39_9EURO</name>
<comment type="caution">
    <text evidence="1">The sequence shown here is derived from an EMBL/GenBank/DDBJ whole genome shotgun (WGS) entry which is preliminary data.</text>
</comment>
<evidence type="ECO:0000313" key="2">
    <source>
        <dbReference type="Proteomes" id="UP001172386"/>
    </source>
</evidence>